<dbReference type="Proteomes" id="UP001060085">
    <property type="component" value="Linkage Group LG02"/>
</dbReference>
<evidence type="ECO:0000313" key="1">
    <source>
        <dbReference type="EMBL" id="KAI5676730.1"/>
    </source>
</evidence>
<evidence type="ECO:0000313" key="2">
    <source>
        <dbReference type="Proteomes" id="UP001060085"/>
    </source>
</evidence>
<dbReference type="EMBL" id="CM044702">
    <property type="protein sequence ID" value="KAI5676730.1"/>
    <property type="molecule type" value="Genomic_DNA"/>
</dbReference>
<keyword evidence="2" id="KW-1185">Reference proteome</keyword>
<protein>
    <submittedName>
        <fullName evidence="1">Uncharacterized protein</fullName>
    </submittedName>
</protein>
<name>A0ACC0BVL7_CATRO</name>
<gene>
    <name evidence="1" type="ORF">M9H77_07680</name>
</gene>
<proteinExistence type="predicted"/>
<accession>A0ACC0BVL7</accession>
<reference evidence="2" key="1">
    <citation type="journal article" date="2023" name="Nat. Plants">
        <title>Single-cell RNA sequencing provides a high-resolution roadmap for understanding the multicellular compartmentation of specialized metabolism.</title>
        <authorList>
            <person name="Sun S."/>
            <person name="Shen X."/>
            <person name="Li Y."/>
            <person name="Li Y."/>
            <person name="Wang S."/>
            <person name="Li R."/>
            <person name="Zhang H."/>
            <person name="Shen G."/>
            <person name="Guo B."/>
            <person name="Wei J."/>
            <person name="Xu J."/>
            <person name="St-Pierre B."/>
            <person name="Chen S."/>
            <person name="Sun C."/>
        </authorList>
    </citation>
    <scope>NUCLEOTIDE SEQUENCE [LARGE SCALE GENOMIC DNA]</scope>
</reference>
<sequence>MENANRSRKIWRTIKRQLKFIGMGCCGSTWHFRASDISNREDEEAQAQVQAQDSYTLFLDGGDLTDQGPSLGRMSLAMALEFDRHFLKVGARRHHRPLMRLFEETDGQDHSSVNWYNDSGTDGLCCVCMERNKDAAFISCGHTYCRPCSTELWLNRGSCPLCNRSIEDILYIY</sequence>
<comment type="caution">
    <text evidence="1">The sequence shown here is derived from an EMBL/GenBank/DDBJ whole genome shotgun (WGS) entry which is preliminary data.</text>
</comment>
<organism evidence="1 2">
    <name type="scientific">Catharanthus roseus</name>
    <name type="common">Madagascar periwinkle</name>
    <name type="synonym">Vinca rosea</name>
    <dbReference type="NCBI Taxonomy" id="4058"/>
    <lineage>
        <taxon>Eukaryota</taxon>
        <taxon>Viridiplantae</taxon>
        <taxon>Streptophyta</taxon>
        <taxon>Embryophyta</taxon>
        <taxon>Tracheophyta</taxon>
        <taxon>Spermatophyta</taxon>
        <taxon>Magnoliopsida</taxon>
        <taxon>eudicotyledons</taxon>
        <taxon>Gunneridae</taxon>
        <taxon>Pentapetalae</taxon>
        <taxon>asterids</taxon>
        <taxon>lamiids</taxon>
        <taxon>Gentianales</taxon>
        <taxon>Apocynaceae</taxon>
        <taxon>Rauvolfioideae</taxon>
        <taxon>Vinceae</taxon>
        <taxon>Catharanthinae</taxon>
        <taxon>Catharanthus</taxon>
    </lineage>
</organism>